<name>A0A1S7LJ86_MAGMO</name>
<evidence type="ECO:0000256" key="1">
    <source>
        <dbReference type="SAM" id="MobiDB-lite"/>
    </source>
</evidence>
<feature type="chain" id="PRO_5012751935" description="Flagellar assembly protein T N-terminal domain-containing protein" evidence="2">
    <location>
        <begin position="35"/>
        <end position="417"/>
    </location>
</feature>
<dbReference type="EMBL" id="LO017727">
    <property type="protein sequence ID" value="CRH06189.1"/>
    <property type="molecule type" value="Genomic_DNA"/>
</dbReference>
<dbReference type="AlphaFoldDB" id="A0A1S7LJ86"/>
<evidence type="ECO:0000313" key="3">
    <source>
        <dbReference type="EMBL" id="CRH06189.1"/>
    </source>
</evidence>
<gene>
    <name evidence="3" type="ORF">MAGMO_2016</name>
</gene>
<accession>A0A1S7LJ86</accession>
<proteinExistence type="predicted"/>
<feature type="compositionally biased region" description="Polar residues" evidence="1">
    <location>
        <begin position="399"/>
        <end position="417"/>
    </location>
</feature>
<protein>
    <recommendedName>
        <fullName evidence="4">Flagellar assembly protein T N-terminal domain-containing protein</fullName>
    </recommendedName>
</protein>
<keyword evidence="2" id="KW-0732">Signal</keyword>
<feature type="region of interest" description="Disordered" evidence="1">
    <location>
        <begin position="396"/>
        <end position="417"/>
    </location>
</feature>
<dbReference type="InterPro" id="IPR018642">
    <property type="entry name" value="DUF2066"/>
</dbReference>
<feature type="signal peptide" evidence="2">
    <location>
        <begin position="1"/>
        <end position="34"/>
    </location>
</feature>
<evidence type="ECO:0000256" key="2">
    <source>
        <dbReference type="SAM" id="SignalP"/>
    </source>
</evidence>
<organism evidence="3">
    <name type="scientific">Magnetococcus massalia (strain MO-1)</name>
    <dbReference type="NCBI Taxonomy" id="451514"/>
    <lineage>
        <taxon>Bacteria</taxon>
        <taxon>Pseudomonadati</taxon>
        <taxon>Pseudomonadota</taxon>
        <taxon>Magnetococcia</taxon>
        <taxon>Magnetococcales</taxon>
        <taxon>Magnetococcaceae</taxon>
        <taxon>Magnetococcus</taxon>
    </lineage>
</organism>
<reference evidence="3" key="1">
    <citation type="submission" date="2015-04" db="EMBL/GenBank/DDBJ databases">
        <authorList>
            <person name="Syromyatnikov M.Y."/>
            <person name="Popov V.N."/>
        </authorList>
    </citation>
    <scope>NUCLEOTIDE SEQUENCE</scope>
    <source>
        <strain evidence="3">MO-1</strain>
    </source>
</reference>
<evidence type="ECO:0008006" key="4">
    <source>
        <dbReference type="Google" id="ProtNLM"/>
    </source>
</evidence>
<sequence length="417" mass="47272">MMLSTERNIIQRASVVFTLFLLLTLLLGNRPAQAQQEHSVYHVKGVQVRVALPLKNRNSSPRSVGVWRGKRLALQRMLHRMITRQEKINQRTYLRQLSQHVDKLAQTLTVKSERWQPDGTAMELVLDVTFNRQEVRKLLDSQGVQYSEVAFPAVLLITQERDNELIVPIDRALLQALKARGAEAGLRIYTPLGDVVDMVNLNPKKIRAGDPWLFRWAAQRYGTEKIWMVKGQVNEQSSSDPFEPSLFRSQGELINASIGNRAKRRIGQTVHVEADREDAVRCHSQRIAKQLLAQLQEQWIVEHATGAAMRHTVQLAVNHNLDLARYGALIESLRSQSGVAELRVTHIHTYGSTIELDYQGEDQQLQSQLVHLGWNVHQQDGIWQIKPLSFPAPLDNPLFNGTRQHPSASPNGNATHG</sequence>
<dbReference type="Pfam" id="PF09839">
    <property type="entry name" value="DUF2066"/>
    <property type="match status" value="1"/>
</dbReference>